<dbReference type="Pfam" id="PF02585">
    <property type="entry name" value="PIG-L"/>
    <property type="match status" value="1"/>
</dbReference>
<reference evidence="1 2" key="1">
    <citation type="journal article" date="2015" name="J. Biotechnol.">
        <title>Complete genome sequence of Photorhabdus temperata subsp. thracensis 39-8(T), an entomopathogenic bacterium for the improved commercial bioinsecticide.</title>
        <authorList>
            <person name="Kwak Y."/>
            <person name="Shin J.H."/>
        </authorList>
    </citation>
    <scope>NUCLEOTIDE SEQUENCE [LARGE SCALE GENOMIC DNA]</scope>
    <source>
        <strain evidence="1 2">DSM 15199</strain>
    </source>
</reference>
<dbReference type="OrthoDB" id="9816564at2"/>
<sequence>MSRIKDWYGKRLTLIAPHPDDIAYSIGGFVSQLAAVSTLEVVTVFTQSRWALPKSLRNSGAAIISEVRVKEEQTFCQNFKMKLYPLGLSDSSLSGYDDGNERQLQFNQKQLTDDIRTSIVLEKLHQVLAESNPDIVIAPAAIGHHIDHQIVHHAICSLQNHQWQLAFYEDLPYAAEFTLDILEKQLTERKFRVLEAIGIDQTLADKYAALSHYASQTDQETINAIIAHAQRLAQTCFHTGKTVHHAERFWEKSCQYQ</sequence>
<evidence type="ECO:0000313" key="1">
    <source>
        <dbReference type="EMBL" id="AKH63992.1"/>
    </source>
</evidence>
<organism evidence="1 2">
    <name type="scientific">Photorhabdus thracensis</name>
    <dbReference type="NCBI Taxonomy" id="230089"/>
    <lineage>
        <taxon>Bacteria</taxon>
        <taxon>Pseudomonadati</taxon>
        <taxon>Pseudomonadota</taxon>
        <taxon>Gammaproteobacteria</taxon>
        <taxon>Enterobacterales</taxon>
        <taxon>Morganellaceae</taxon>
        <taxon>Photorhabdus</taxon>
    </lineage>
</organism>
<dbReference type="GO" id="GO:0016811">
    <property type="term" value="F:hydrolase activity, acting on carbon-nitrogen (but not peptide) bonds, in linear amides"/>
    <property type="evidence" value="ECO:0007669"/>
    <property type="project" value="TreeGrafter"/>
</dbReference>
<dbReference type="RefSeq" id="WP_046975152.1">
    <property type="nucleotide sequence ID" value="NZ_CP011104.1"/>
</dbReference>
<dbReference type="SUPFAM" id="SSF102588">
    <property type="entry name" value="LmbE-like"/>
    <property type="match status" value="1"/>
</dbReference>
<dbReference type="AlphaFoldDB" id="A0A0F7LQB5"/>
<proteinExistence type="predicted"/>
<dbReference type="STRING" id="230089.VY86_12310"/>
<dbReference type="InterPro" id="IPR003737">
    <property type="entry name" value="GlcNAc_PI_deacetylase-related"/>
</dbReference>
<gene>
    <name evidence="1" type="ORF">VY86_12310</name>
</gene>
<name>A0A0F7LQB5_9GAMM</name>
<evidence type="ECO:0008006" key="3">
    <source>
        <dbReference type="Google" id="ProtNLM"/>
    </source>
</evidence>
<dbReference type="PANTHER" id="PTHR12993:SF29">
    <property type="entry name" value="BLR3841 PROTEIN"/>
    <property type="match status" value="1"/>
</dbReference>
<dbReference type="PATRIC" id="fig|230089.6.peg.2743"/>
<reference evidence="2" key="2">
    <citation type="submission" date="2015-03" db="EMBL/GenBank/DDBJ databases">
        <title>Genome sequence of Azospirillum thiophilum strain DSM 21654T.</title>
        <authorList>
            <person name="Kwak Y."/>
            <person name="Shin J.-H."/>
        </authorList>
    </citation>
    <scope>NUCLEOTIDE SEQUENCE [LARGE SCALE GENOMIC DNA]</scope>
    <source>
        <strain evidence="2">DSM 15199</strain>
    </source>
</reference>
<evidence type="ECO:0000313" key="2">
    <source>
        <dbReference type="Proteomes" id="UP000034866"/>
    </source>
</evidence>
<dbReference type="PANTHER" id="PTHR12993">
    <property type="entry name" value="N-ACETYLGLUCOSAMINYL-PHOSPHATIDYLINOSITOL DE-N-ACETYLASE-RELATED"/>
    <property type="match status" value="1"/>
</dbReference>
<keyword evidence="2" id="KW-1185">Reference proteome</keyword>
<dbReference type="InterPro" id="IPR024078">
    <property type="entry name" value="LmbE-like_dom_sf"/>
</dbReference>
<protein>
    <recommendedName>
        <fullName evidence="3">GlcNAc-PI de-N-acetylase</fullName>
    </recommendedName>
</protein>
<accession>A0A0F7LQB5</accession>
<dbReference type="Gene3D" id="3.40.50.10320">
    <property type="entry name" value="LmbE-like"/>
    <property type="match status" value="1"/>
</dbReference>
<dbReference type="EMBL" id="CP011104">
    <property type="protein sequence ID" value="AKH63992.1"/>
    <property type="molecule type" value="Genomic_DNA"/>
</dbReference>
<dbReference type="Proteomes" id="UP000034866">
    <property type="component" value="Chromosome"/>
</dbReference>
<dbReference type="KEGG" id="ptt:VY86_12310"/>